<keyword evidence="1" id="KW-0853">WD repeat</keyword>
<name>A0ABV0X9T3_9TELE</name>
<evidence type="ECO:0000313" key="6">
    <source>
        <dbReference type="Proteomes" id="UP001469553"/>
    </source>
</evidence>
<evidence type="ECO:0000259" key="4">
    <source>
        <dbReference type="SMART" id="SM01302"/>
    </source>
</evidence>
<dbReference type="Pfam" id="PF14538">
    <property type="entry name" value="Raptor_N"/>
    <property type="match status" value="1"/>
</dbReference>
<evidence type="ECO:0000256" key="3">
    <source>
        <dbReference type="SAM" id="MobiDB-lite"/>
    </source>
</evidence>
<comment type="caution">
    <text evidence="5">The sequence shown here is derived from an EMBL/GenBank/DDBJ whole genome shotgun (WGS) entry which is preliminary data.</text>
</comment>
<evidence type="ECO:0000256" key="1">
    <source>
        <dbReference type="ARBA" id="ARBA00022574"/>
    </source>
</evidence>
<dbReference type="Proteomes" id="UP001469553">
    <property type="component" value="Unassembled WGS sequence"/>
</dbReference>
<gene>
    <name evidence="5" type="ORF">AMECASPLE_001090</name>
</gene>
<evidence type="ECO:0000313" key="5">
    <source>
        <dbReference type="EMBL" id="MEQ2278643.1"/>
    </source>
</evidence>
<dbReference type="InterPro" id="IPR029347">
    <property type="entry name" value="Raptor_N"/>
</dbReference>
<feature type="region of interest" description="Disordered" evidence="3">
    <location>
        <begin position="1"/>
        <end position="29"/>
    </location>
</feature>
<evidence type="ECO:0000256" key="2">
    <source>
        <dbReference type="ARBA" id="ARBA00022737"/>
    </source>
</evidence>
<reference evidence="5 6" key="1">
    <citation type="submission" date="2021-06" db="EMBL/GenBank/DDBJ databases">
        <authorList>
            <person name="Palmer J.M."/>
        </authorList>
    </citation>
    <scope>NUCLEOTIDE SEQUENCE [LARGE SCALE GENOMIC DNA]</scope>
    <source>
        <strain evidence="5 6">AS_MEX2019</strain>
        <tissue evidence="5">Muscle</tissue>
    </source>
</reference>
<feature type="domain" description="Raptor N-terminal CASPase-like" evidence="4">
    <location>
        <begin position="13"/>
        <end position="127"/>
    </location>
</feature>
<dbReference type="SMART" id="SM01302">
    <property type="entry name" value="Raptor_N"/>
    <property type="match status" value="1"/>
</dbReference>
<dbReference type="PANTHER" id="PTHR12848:SF16">
    <property type="entry name" value="REGULATORY-ASSOCIATED PROTEIN OF MTOR"/>
    <property type="match status" value="1"/>
</dbReference>
<dbReference type="PRINTS" id="PR01547">
    <property type="entry name" value="YEAST176DUF"/>
</dbReference>
<protein>
    <recommendedName>
        <fullName evidence="4">Raptor N-terminal CASPase-like domain-containing protein</fullName>
    </recommendedName>
</protein>
<keyword evidence="2" id="KW-0677">Repeat</keyword>
<keyword evidence="6" id="KW-1185">Reference proteome</keyword>
<proteinExistence type="predicted"/>
<accession>A0ABV0X9T3</accession>
<dbReference type="PANTHER" id="PTHR12848">
    <property type="entry name" value="REGULATORY-ASSOCIATED PROTEIN OF MTOR"/>
    <property type="match status" value="1"/>
</dbReference>
<dbReference type="InterPro" id="IPR004083">
    <property type="entry name" value="Raptor"/>
</dbReference>
<sequence>MPAVIHIQSTRGQTDTGRRQLQPGAVPSHTVMRRKTARYKQSLDPTVDEVKKLCTSLRRNAKEERVLFHYNGHGVPRPTVNGEIWVFNKNYTQYIPLSIYDLQTWMGSPSIFVYDCSNAGIIVKSFKQFALQREQELEVAAINPSHPLAQMPLPPSMKNCIQLAACEANELLPMNPDLPADLFTSCLTTPIKIALRW</sequence>
<dbReference type="EMBL" id="JAHRIP010000034">
    <property type="protein sequence ID" value="MEQ2278643.1"/>
    <property type="molecule type" value="Genomic_DNA"/>
</dbReference>
<organism evidence="5 6">
    <name type="scientific">Ameca splendens</name>
    <dbReference type="NCBI Taxonomy" id="208324"/>
    <lineage>
        <taxon>Eukaryota</taxon>
        <taxon>Metazoa</taxon>
        <taxon>Chordata</taxon>
        <taxon>Craniata</taxon>
        <taxon>Vertebrata</taxon>
        <taxon>Euteleostomi</taxon>
        <taxon>Actinopterygii</taxon>
        <taxon>Neopterygii</taxon>
        <taxon>Teleostei</taxon>
        <taxon>Neoteleostei</taxon>
        <taxon>Acanthomorphata</taxon>
        <taxon>Ovalentaria</taxon>
        <taxon>Atherinomorphae</taxon>
        <taxon>Cyprinodontiformes</taxon>
        <taxon>Goodeidae</taxon>
        <taxon>Ameca</taxon>
    </lineage>
</organism>